<dbReference type="InterPro" id="IPR018060">
    <property type="entry name" value="HTH_AraC"/>
</dbReference>
<keyword evidence="6" id="KW-1185">Reference proteome</keyword>
<dbReference type="InterPro" id="IPR037923">
    <property type="entry name" value="HTH-like"/>
</dbReference>
<sequence>MFAPDGATVRAWRPDVPGLVEVFHARFTHHAYPAHTHTAWTLLIVDDGAIRFDLDRHHHGAAGSAVTLLPPHVPHDGRAATPAGFGKRVLYLDPDVLGEELIGAAVDHPTFADRQLRLRVHQLHRTLERPGDAMEAESRLTLIGARIATLLRSGRTAADPPPAPSDLAGRLRELLDAHVADGVTLRAAAAQLHAHPTHLVRSFTTAFGLPPHRYLTGRRVELARRLLLAGQRPAAVATAAGFYDQAHLTRQFRRYLGVSPGRYARA</sequence>
<keyword evidence="1" id="KW-0805">Transcription regulation</keyword>
<dbReference type="Pfam" id="PF12833">
    <property type="entry name" value="HTH_18"/>
    <property type="match status" value="1"/>
</dbReference>
<evidence type="ECO:0000256" key="3">
    <source>
        <dbReference type="ARBA" id="ARBA00023163"/>
    </source>
</evidence>
<evidence type="ECO:0000256" key="2">
    <source>
        <dbReference type="ARBA" id="ARBA00023125"/>
    </source>
</evidence>
<dbReference type="SUPFAM" id="SSF46689">
    <property type="entry name" value="Homeodomain-like"/>
    <property type="match status" value="2"/>
</dbReference>
<dbReference type="PANTHER" id="PTHR46796:SF2">
    <property type="entry name" value="TRANSCRIPTIONAL REGULATORY PROTEIN"/>
    <property type="match status" value="1"/>
</dbReference>
<dbReference type="InterPro" id="IPR003313">
    <property type="entry name" value="AraC-bd"/>
</dbReference>
<dbReference type="SUPFAM" id="SSF51215">
    <property type="entry name" value="Regulatory protein AraC"/>
    <property type="match status" value="1"/>
</dbReference>
<keyword evidence="2" id="KW-0238">DNA-binding</keyword>
<dbReference type="PANTHER" id="PTHR46796">
    <property type="entry name" value="HTH-TYPE TRANSCRIPTIONAL ACTIVATOR RHAS-RELATED"/>
    <property type="match status" value="1"/>
</dbReference>
<dbReference type="SMART" id="SM00342">
    <property type="entry name" value="HTH_ARAC"/>
    <property type="match status" value="1"/>
</dbReference>
<evidence type="ECO:0000259" key="4">
    <source>
        <dbReference type="PROSITE" id="PS01124"/>
    </source>
</evidence>
<name>A0A418KUA8_9ACTN</name>
<dbReference type="Pfam" id="PF02311">
    <property type="entry name" value="AraC_binding"/>
    <property type="match status" value="1"/>
</dbReference>
<dbReference type="OrthoDB" id="2060755at2"/>
<evidence type="ECO:0000256" key="1">
    <source>
        <dbReference type="ARBA" id="ARBA00023015"/>
    </source>
</evidence>
<keyword evidence="3" id="KW-0804">Transcription</keyword>
<dbReference type="RefSeq" id="WP_119659068.1">
    <property type="nucleotide sequence ID" value="NZ_QUAL01000052.1"/>
</dbReference>
<dbReference type="GO" id="GO:0003700">
    <property type="term" value="F:DNA-binding transcription factor activity"/>
    <property type="evidence" value="ECO:0007669"/>
    <property type="project" value="InterPro"/>
</dbReference>
<evidence type="ECO:0000313" key="5">
    <source>
        <dbReference type="EMBL" id="RIQ31921.1"/>
    </source>
</evidence>
<dbReference type="InterPro" id="IPR050204">
    <property type="entry name" value="AraC_XylS_family_regulators"/>
</dbReference>
<evidence type="ECO:0000313" key="6">
    <source>
        <dbReference type="Proteomes" id="UP000284057"/>
    </source>
</evidence>
<dbReference type="InterPro" id="IPR009057">
    <property type="entry name" value="Homeodomain-like_sf"/>
</dbReference>
<feature type="domain" description="HTH araC/xylS-type" evidence="4">
    <location>
        <begin position="169"/>
        <end position="266"/>
    </location>
</feature>
<protein>
    <submittedName>
        <fullName evidence="5">AraC family transcriptional regulator</fullName>
    </submittedName>
</protein>
<proteinExistence type="predicted"/>
<reference evidence="5 6" key="1">
    <citation type="submission" date="2018-09" db="EMBL/GenBank/DDBJ databases">
        <title>Isolation, diversity and antifungal activity of actinobacteria from wheat.</title>
        <authorList>
            <person name="Han C."/>
        </authorList>
    </citation>
    <scope>NUCLEOTIDE SEQUENCE [LARGE SCALE GENOMIC DNA]</scope>
    <source>
        <strain evidence="5 6">NEAU-YY265</strain>
    </source>
</reference>
<dbReference type="GO" id="GO:0043565">
    <property type="term" value="F:sequence-specific DNA binding"/>
    <property type="evidence" value="ECO:0007669"/>
    <property type="project" value="InterPro"/>
</dbReference>
<gene>
    <name evidence="5" type="ORF">DY240_06115</name>
</gene>
<dbReference type="Proteomes" id="UP000284057">
    <property type="component" value="Unassembled WGS sequence"/>
</dbReference>
<dbReference type="AlphaFoldDB" id="A0A418KUA8"/>
<accession>A0A418KUA8</accession>
<dbReference type="EMBL" id="QUAL01000052">
    <property type="protein sequence ID" value="RIQ31921.1"/>
    <property type="molecule type" value="Genomic_DNA"/>
</dbReference>
<dbReference type="PROSITE" id="PS01124">
    <property type="entry name" value="HTH_ARAC_FAMILY_2"/>
    <property type="match status" value="1"/>
</dbReference>
<organism evidence="5 6">
    <name type="scientific">Jiangella rhizosphaerae</name>
    <dbReference type="NCBI Taxonomy" id="2293569"/>
    <lineage>
        <taxon>Bacteria</taxon>
        <taxon>Bacillati</taxon>
        <taxon>Actinomycetota</taxon>
        <taxon>Actinomycetes</taxon>
        <taxon>Jiangellales</taxon>
        <taxon>Jiangellaceae</taxon>
        <taxon>Jiangella</taxon>
    </lineage>
</organism>
<comment type="caution">
    <text evidence="5">The sequence shown here is derived from an EMBL/GenBank/DDBJ whole genome shotgun (WGS) entry which is preliminary data.</text>
</comment>
<dbReference type="Gene3D" id="1.10.10.60">
    <property type="entry name" value="Homeodomain-like"/>
    <property type="match status" value="1"/>
</dbReference>